<reference evidence="1 2" key="1">
    <citation type="submission" date="2018-03" db="EMBL/GenBank/DDBJ databases">
        <title>Sequencing of reference strains of Xanthomonas.</title>
        <authorList>
            <person name="Studholme D.J."/>
            <person name="Vicente J."/>
            <person name="Sarris P."/>
        </authorList>
    </citation>
    <scope>NUCLEOTIDE SEQUENCE [LARGE SCALE GENOMIC DNA]</scope>
    <source>
        <strain evidence="1 2">WHRI 5232</strain>
    </source>
</reference>
<sequence>MDRAELRRHLERLDAAVPALGASSLIASISSKPLPVSLPLEIQLLDKRLALSKAVPNTTHPSWQTTAYGWVFCWAKEGSEVSTYTRPHLTYERQLESLKARGLEVTDDDAALSYLRRLGYYRLSAYWYPFRKSTIVTVDGKFSRKVEDDFHEGASFQSAVELYVFDKRLRVLALDAIERIEVALRVDIAYGLGKRNTFAHCDPNELHGHFSKKRRGPQGRTDHEVWLEKLGETTARSKEDFVKHYKDTYGLPLPIWVAIEIWDFGLLSRFYGGMKPQDRSDLSERFGVKDSSIMETWLRAVNYIRNIAAHHGRLFNRNMIDYPEFPLKGEIQIFDSVLHNINKYRPYATFCVISYLMQAICPSTSWSRRFRDHLASFPKIAVPGCDIKSLGCHDEWMLEPFWQ</sequence>
<dbReference type="AlphaFoldDB" id="A0AA45BU50"/>
<dbReference type="Proteomes" id="UP000251513">
    <property type="component" value="Unassembled WGS sequence"/>
</dbReference>
<evidence type="ECO:0000313" key="1">
    <source>
        <dbReference type="EMBL" id="PUE89345.1"/>
    </source>
</evidence>
<name>A0AA45BU50_XANCM</name>
<protein>
    <submittedName>
        <fullName evidence="1">Abortive phage resistance protein</fullName>
    </submittedName>
</protein>
<dbReference type="InterPro" id="IPR011664">
    <property type="entry name" value="Abi_system_AbiD/AbiF-like"/>
</dbReference>
<accession>A0AA45BU50</accession>
<gene>
    <name evidence="1" type="ORF">C7T86_24110</name>
</gene>
<dbReference type="Pfam" id="PF07751">
    <property type="entry name" value="Abi_2"/>
    <property type="match status" value="1"/>
</dbReference>
<proteinExistence type="predicted"/>
<comment type="caution">
    <text evidence="1">The sequence shown here is derived from an EMBL/GenBank/DDBJ whole genome shotgun (WGS) entry which is preliminary data.</text>
</comment>
<dbReference type="EMBL" id="PYJH01000128">
    <property type="protein sequence ID" value="PUE89345.1"/>
    <property type="molecule type" value="Genomic_DNA"/>
</dbReference>
<organism evidence="1 2">
    <name type="scientific">Xanthomonas campestris pv. malvacearum</name>
    <dbReference type="NCBI Taxonomy" id="86040"/>
    <lineage>
        <taxon>Bacteria</taxon>
        <taxon>Pseudomonadati</taxon>
        <taxon>Pseudomonadota</taxon>
        <taxon>Gammaproteobacteria</taxon>
        <taxon>Lysobacterales</taxon>
        <taxon>Lysobacteraceae</taxon>
        <taxon>Xanthomonas</taxon>
    </lineage>
</organism>
<evidence type="ECO:0000313" key="2">
    <source>
        <dbReference type="Proteomes" id="UP000251513"/>
    </source>
</evidence>